<feature type="domain" description="Immunoglobulin" evidence="1">
    <location>
        <begin position="189"/>
        <end position="311"/>
    </location>
</feature>
<sequence length="581" mass="65586">MGRRNSVGQNQPAGITDLLGNNWAQLLLYLYHMKEFHFHRGTQRQPTDVITETEVVHALPGTDVTLLCSFPKPHGTYIIQTQWSKTDGTQLTRIAVYHPVYGTHYFTFPEASYNVSVSFSTRNCCSWDETQALCSPDPDAKAECTRWALHLKNVTISLSGQYECSFATYPYGTKAAKIQLLVKAEEEQHNVKEVWLNQTLEIPCLGDTASEDLSHYPLKWLVVSSGFHLLCGLFFLQEQDGMKEELVTKEPSCPAVYRNSSMLYGQRVLLGVNNALKLFPTRITDNGKVFSCHVVSHPERVQKSSTTVRVFGKELTPAAHLLALGKVTLLPGSEKAFAAFPFLFLFPQGISVEQEDSQDNEGFYQLRSTLVFQGTHQTSKTFLCVCLFSFAGNGTWNISSKEIFVTFGRFFIGRTHLKCQMITPNICILCDVKYREMPRLWKFHCASSSHTLNSPTVVCSSSLCSTIGSKPRFASSLRTFSGVLNMKASHFPWPTVVAVLLLSCSFLIALGIRKWCQYQKEIKEFLPYIQSKPPLFKFQPITPSPFRYWKAALRSPRSLLFSRLNSPNFLSLSPYRRCSSP</sequence>
<feature type="domain" description="Immunoglobulin" evidence="1">
    <location>
        <begin position="53"/>
        <end position="183"/>
    </location>
</feature>
<dbReference type="Ensembl" id="ENSMUNT00000028013.1">
    <property type="protein sequence ID" value="ENSMUNP00000028972.1"/>
    <property type="gene ID" value="ENSMUNG00000021275.1"/>
</dbReference>
<evidence type="ECO:0000259" key="1">
    <source>
        <dbReference type="SMART" id="SM00409"/>
    </source>
</evidence>
<dbReference type="PANTHER" id="PTHR15317">
    <property type="entry name" value="T-CELL SURFACE PROTEIN TACTILE"/>
    <property type="match status" value="1"/>
</dbReference>
<reference evidence="2" key="3">
    <citation type="submission" date="2025-09" db="UniProtKB">
        <authorList>
            <consortium name="Ensembl"/>
        </authorList>
    </citation>
    <scope>IDENTIFICATION</scope>
</reference>
<name>A0A8V5FSN0_MELUD</name>
<dbReference type="AlphaFoldDB" id="A0A8V5FSN0"/>
<organism evidence="2 3">
    <name type="scientific">Melopsittacus undulatus</name>
    <name type="common">Budgerigar</name>
    <name type="synonym">Psittacus undulatus</name>
    <dbReference type="NCBI Taxonomy" id="13146"/>
    <lineage>
        <taxon>Eukaryota</taxon>
        <taxon>Metazoa</taxon>
        <taxon>Chordata</taxon>
        <taxon>Craniata</taxon>
        <taxon>Vertebrata</taxon>
        <taxon>Euteleostomi</taxon>
        <taxon>Archelosauria</taxon>
        <taxon>Archosauria</taxon>
        <taxon>Dinosauria</taxon>
        <taxon>Saurischia</taxon>
        <taxon>Theropoda</taxon>
        <taxon>Coelurosauria</taxon>
        <taxon>Aves</taxon>
        <taxon>Neognathae</taxon>
        <taxon>Neoaves</taxon>
        <taxon>Telluraves</taxon>
        <taxon>Australaves</taxon>
        <taxon>Psittaciformes</taxon>
        <taxon>Psittaculidae</taxon>
        <taxon>Melopsittacus</taxon>
    </lineage>
</organism>
<proteinExistence type="predicted"/>
<keyword evidence="3" id="KW-1185">Reference proteome</keyword>
<dbReference type="GO" id="GO:0007160">
    <property type="term" value="P:cell-matrix adhesion"/>
    <property type="evidence" value="ECO:0007669"/>
    <property type="project" value="TreeGrafter"/>
</dbReference>
<reference evidence="2" key="2">
    <citation type="submission" date="2025-08" db="UniProtKB">
        <authorList>
            <consortium name="Ensembl"/>
        </authorList>
    </citation>
    <scope>IDENTIFICATION</scope>
</reference>
<dbReference type="InterPro" id="IPR042381">
    <property type="entry name" value="CD96"/>
</dbReference>
<dbReference type="GO" id="GO:0006954">
    <property type="term" value="P:inflammatory response"/>
    <property type="evidence" value="ECO:0007669"/>
    <property type="project" value="TreeGrafter"/>
</dbReference>
<dbReference type="Proteomes" id="UP000694405">
    <property type="component" value="Chromosome 2"/>
</dbReference>
<accession>A0A8V5FSN0</accession>
<dbReference type="Gene3D" id="2.60.40.10">
    <property type="entry name" value="Immunoglobulins"/>
    <property type="match status" value="1"/>
</dbReference>
<dbReference type="PANTHER" id="PTHR15317:SF1">
    <property type="entry name" value="T-CELL SURFACE PROTEIN TACTILE"/>
    <property type="match status" value="1"/>
</dbReference>
<dbReference type="InterPro" id="IPR013783">
    <property type="entry name" value="Ig-like_fold"/>
</dbReference>
<protein>
    <recommendedName>
        <fullName evidence="1">Immunoglobulin domain-containing protein</fullName>
    </recommendedName>
</protein>
<evidence type="ECO:0000313" key="2">
    <source>
        <dbReference type="Ensembl" id="ENSMUNP00000028972.1"/>
    </source>
</evidence>
<evidence type="ECO:0000313" key="3">
    <source>
        <dbReference type="Proteomes" id="UP000694405"/>
    </source>
</evidence>
<dbReference type="InterPro" id="IPR003599">
    <property type="entry name" value="Ig_sub"/>
</dbReference>
<dbReference type="SMART" id="SM00409">
    <property type="entry name" value="IG"/>
    <property type="match status" value="2"/>
</dbReference>
<dbReference type="SUPFAM" id="SSF48726">
    <property type="entry name" value="Immunoglobulin"/>
    <property type="match status" value="1"/>
</dbReference>
<reference evidence="2" key="1">
    <citation type="submission" date="2020-03" db="EMBL/GenBank/DDBJ databases">
        <title>Melopsittacus undulatus (budgerigar) genome, bMelUnd1, maternal haplotype with Z.</title>
        <authorList>
            <person name="Gedman G."/>
            <person name="Mountcastle J."/>
            <person name="Haase B."/>
            <person name="Formenti G."/>
            <person name="Wright T."/>
            <person name="Apodaca J."/>
            <person name="Pelan S."/>
            <person name="Chow W."/>
            <person name="Rhie A."/>
            <person name="Howe K."/>
            <person name="Fedrigo O."/>
            <person name="Jarvis E.D."/>
        </authorList>
    </citation>
    <scope>NUCLEOTIDE SEQUENCE [LARGE SCALE GENOMIC DNA]</scope>
</reference>
<dbReference type="InterPro" id="IPR036179">
    <property type="entry name" value="Ig-like_dom_sf"/>
</dbReference>